<reference evidence="2 3" key="1">
    <citation type="submission" date="2016-06" db="EMBL/GenBank/DDBJ databases">
        <title>Four novel species of enterococci isolated from chicken manure.</title>
        <authorList>
            <person name="Van Tyne D."/>
        </authorList>
    </citation>
    <scope>NUCLEOTIDE SEQUENCE [LARGE SCALE GENOMIC DNA]</scope>
    <source>
        <strain evidence="2 3">CU12B</strain>
    </source>
</reference>
<feature type="transmembrane region" description="Helical" evidence="1">
    <location>
        <begin position="147"/>
        <end position="165"/>
    </location>
</feature>
<keyword evidence="1" id="KW-1133">Transmembrane helix</keyword>
<protein>
    <recommendedName>
        <fullName evidence="4">ABC-2 transporter permease</fullName>
    </recommendedName>
</protein>
<evidence type="ECO:0000256" key="1">
    <source>
        <dbReference type="SAM" id="Phobius"/>
    </source>
</evidence>
<organism evidence="2 3">
    <name type="scientific">Candidatus Enterococcus willemsii</name>
    <dbReference type="NCBI Taxonomy" id="1857215"/>
    <lineage>
        <taxon>Bacteria</taxon>
        <taxon>Bacillati</taxon>
        <taxon>Bacillota</taxon>
        <taxon>Bacilli</taxon>
        <taxon>Lactobacillales</taxon>
        <taxon>Enterococcaceae</taxon>
        <taxon>Enterococcus</taxon>
    </lineage>
</organism>
<dbReference type="Pfam" id="PF13346">
    <property type="entry name" value="ABC2_membrane_5"/>
    <property type="match status" value="1"/>
</dbReference>
<gene>
    <name evidence="2" type="ORF">BAU17_11775</name>
</gene>
<feature type="transmembrane region" description="Helical" evidence="1">
    <location>
        <begin position="185"/>
        <end position="209"/>
    </location>
</feature>
<name>A0ABQ6YY08_9ENTE</name>
<sequence length="217" mass="24106">MRSLWMKDYLLLKKQFMTYLIFLGIAIFNIYATQSIEIGFLFLSFGFVSLAVATLYYDQENEGLTYLFSLPITKGQYVVQKELLILFSSLVACLIATILAGLVSYIHYGLMMPLDKLLLIIGTALLLGCFYGAIVTPLYLKFNSEQARVVMFLTIGGFVAVGFLVEKTPILKVILEWGGIQFLTSATSIQLSLLLVGLSLLVSAISAVISHKIIKVY</sequence>
<dbReference type="InterPro" id="IPR025699">
    <property type="entry name" value="ABC2_memb-like"/>
</dbReference>
<accession>A0ABQ6YY08</accession>
<dbReference type="EMBL" id="MAEL01000045">
    <property type="protein sequence ID" value="KAF1302886.1"/>
    <property type="molecule type" value="Genomic_DNA"/>
</dbReference>
<feature type="transmembrane region" description="Helical" evidence="1">
    <location>
        <begin position="38"/>
        <end position="57"/>
    </location>
</feature>
<feature type="transmembrane region" description="Helical" evidence="1">
    <location>
        <begin position="118"/>
        <end position="140"/>
    </location>
</feature>
<keyword evidence="1" id="KW-0472">Membrane</keyword>
<proteinExistence type="predicted"/>
<comment type="caution">
    <text evidence="2">The sequence shown here is derived from an EMBL/GenBank/DDBJ whole genome shotgun (WGS) entry which is preliminary data.</text>
</comment>
<evidence type="ECO:0000313" key="2">
    <source>
        <dbReference type="EMBL" id="KAF1302886.1"/>
    </source>
</evidence>
<evidence type="ECO:0000313" key="3">
    <source>
        <dbReference type="Proteomes" id="UP000782705"/>
    </source>
</evidence>
<keyword evidence="1" id="KW-0812">Transmembrane</keyword>
<dbReference type="RefSeq" id="WP_161902546.1">
    <property type="nucleotide sequence ID" value="NZ_MAEL01000045.1"/>
</dbReference>
<dbReference type="Proteomes" id="UP000782705">
    <property type="component" value="Unassembled WGS sequence"/>
</dbReference>
<evidence type="ECO:0008006" key="4">
    <source>
        <dbReference type="Google" id="ProtNLM"/>
    </source>
</evidence>
<keyword evidence="3" id="KW-1185">Reference proteome</keyword>
<feature type="transmembrane region" description="Helical" evidence="1">
    <location>
        <begin position="16"/>
        <end position="32"/>
    </location>
</feature>
<feature type="transmembrane region" description="Helical" evidence="1">
    <location>
        <begin position="83"/>
        <end position="106"/>
    </location>
</feature>